<dbReference type="GO" id="GO:0004252">
    <property type="term" value="F:serine-type endopeptidase activity"/>
    <property type="evidence" value="ECO:0007669"/>
    <property type="project" value="InterPro"/>
</dbReference>
<dbReference type="SUPFAM" id="SSF50494">
    <property type="entry name" value="Trypsin-like serine proteases"/>
    <property type="match status" value="1"/>
</dbReference>
<proteinExistence type="predicted"/>
<dbReference type="InterPro" id="IPR043504">
    <property type="entry name" value="Peptidase_S1_PA_chymotrypsin"/>
</dbReference>
<dbReference type="GO" id="GO:0006508">
    <property type="term" value="P:proteolysis"/>
    <property type="evidence" value="ECO:0007669"/>
    <property type="project" value="InterPro"/>
</dbReference>
<dbReference type="InterPro" id="IPR050966">
    <property type="entry name" value="Glutamyl_endopeptidase"/>
</dbReference>
<evidence type="ECO:0000313" key="4">
    <source>
        <dbReference type="EMBL" id="PJE36341.1"/>
    </source>
</evidence>
<dbReference type="PRINTS" id="PR00722">
    <property type="entry name" value="CHYMOTRYPSIN"/>
</dbReference>
<dbReference type="AlphaFoldDB" id="A0A2M8J0N8"/>
<feature type="domain" description="Peptidase S1" evidence="3">
    <location>
        <begin position="10"/>
        <end position="241"/>
    </location>
</feature>
<accession>A0A2M8J0N8</accession>
<evidence type="ECO:0000259" key="3">
    <source>
        <dbReference type="PROSITE" id="PS50240"/>
    </source>
</evidence>
<evidence type="ECO:0000313" key="5">
    <source>
        <dbReference type="Proteomes" id="UP000231553"/>
    </source>
</evidence>
<dbReference type="InterPro" id="IPR009003">
    <property type="entry name" value="Peptidase_S1_PA"/>
</dbReference>
<evidence type="ECO:0000256" key="2">
    <source>
        <dbReference type="SAM" id="SignalP"/>
    </source>
</evidence>
<dbReference type="InterPro" id="IPR001254">
    <property type="entry name" value="Trypsin_dom"/>
</dbReference>
<dbReference type="PANTHER" id="PTHR15462">
    <property type="entry name" value="SERINE PROTEASE"/>
    <property type="match status" value="1"/>
</dbReference>
<dbReference type="Proteomes" id="UP000231553">
    <property type="component" value="Unassembled WGS sequence"/>
</dbReference>
<evidence type="ECO:0000256" key="1">
    <source>
        <dbReference type="ARBA" id="ARBA00022729"/>
    </source>
</evidence>
<feature type="chain" id="PRO_5014708537" evidence="2">
    <location>
        <begin position="22"/>
        <end position="270"/>
    </location>
</feature>
<dbReference type="PANTHER" id="PTHR15462:SF8">
    <property type="entry name" value="SERINE PROTEASE"/>
    <property type="match status" value="1"/>
</dbReference>
<dbReference type="SMART" id="SM00020">
    <property type="entry name" value="Tryp_SPc"/>
    <property type="match status" value="1"/>
</dbReference>
<dbReference type="RefSeq" id="WP_100162827.1">
    <property type="nucleotide sequence ID" value="NZ_PGTB01000046.1"/>
</dbReference>
<reference evidence="4 5" key="1">
    <citation type="journal article" date="2018" name="Int. J. Syst. Evol. Microbiol.">
        <title>Pseudooceanicola lipolyticus sp. nov., a marine alphaproteobacterium, reclassification of Oceanicola flagellatus as Pseudooceanicola flagellatus comb. nov. and emended description of the genus Pseudooceanicola.</title>
        <authorList>
            <person name="Huang M.-M."/>
            <person name="Guo L.-L."/>
            <person name="Wu Y.-H."/>
            <person name="Lai Q.-L."/>
            <person name="Shao Z.-Z."/>
            <person name="Wang C.-S."/>
            <person name="Wu M."/>
            <person name="Xu X.-W."/>
        </authorList>
    </citation>
    <scope>NUCLEOTIDE SEQUENCE [LARGE SCALE GENOMIC DNA]</scope>
    <source>
        <strain evidence="4 5">157</strain>
    </source>
</reference>
<dbReference type="PROSITE" id="PS50240">
    <property type="entry name" value="TRYPSIN_DOM"/>
    <property type="match status" value="1"/>
</dbReference>
<organism evidence="4 5">
    <name type="scientific">Pseudooceanicola lipolyticus</name>
    <dbReference type="NCBI Taxonomy" id="2029104"/>
    <lineage>
        <taxon>Bacteria</taxon>
        <taxon>Pseudomonadati</taxon>
        <taxon>Pseudomonadota</taxon>
        <taxon>Alphaproteobacteria</taxon>
        <taxon>Rhodobacterales</taxon>
        <taxon>Paracoccaceae</taxon>
        <taxon>Pseudooceanicola</taxon>
    </lineage>
</organism>
<dbReference type="Pfam" id="PF13365">
    <property type="entry name" value="Trypsin_2"/>
    <property type="match status" value="1"/>
</dbReference>
<dbReference type="Gene3D" id="2.40.10.10">
    <property type="entry name" value="Trypsin-like serine proteases"/>
    <property type="match status" value="2"/>
</dbReference>
<sequence length="270" mass="28504">MSLRGLTLALIAGLWATTAAAQTASGLIRLGDRDDLLGWEAVGRLDHASGGFCTGTLIAPDLVLTAAHCVYGPDRRSMAAPSSLTFRAGFSHGSAIAERRVARIAVPPEYQPGPRATTARARHDVALLELEQPIPVSEVDPFALHSGETKGLPVSVVSYGKGRAEALSRQRSCNMLYRNQALLVFDCDVTFGSSGSPVFVKTGNRVRILSVVSQMARTGDGKVALGMELPALVDSLKATLRATRQAPQASLRRITVGGDRSGTGAKFVKP</sequence>
<comment type="caution">
    <text evidence="4">The sequence shown here is derived from an EMBL/GenBank/DDBJ whole genome shotgun (WGS) entry which is preliminary data.</text>
</comment>
<dbReference type="OrthoDB" id="267336at2"/>
<keyword evidence="1 2" id="KW-0732">Signal</keyword>
<dbReference type="EMBL" id="PGTB01000046">
    <property type="protein sequence ID" value="PJE36341.1"/>
    <property type="molecule type" value="Genomic_DNA"/>
</dbReference>
<gene>
    <name evidence="4" type="ORF">CVM52_12485</name>
</gene>
<dbReference type="InterPro" id="IPR018114">
    <property type="entry name" value="TRYPSIN_HIS"/>
</dbReference>
<name>A0A2M8J0N8_9RHOB</name>
<dbReference type="InterPro" id="IPR001314">
    <property type="entry name" value="Peptidase_S1A"/>
</dbReference>
<keyword evidence="5" id="KW-1185">Reference proteome</keyword>
<feature type="signal peptide" evidence="2">
    <location>
        <begin position="1"/>
        <end position="21"/>
    </location>
</feature>
<protein>
    <submittedName>
        <fullName evidence="4">Trypsin</fullName>
    </submittedName>
</protein>
<dbReference type="PROSITE" id="PS00134">
    <property type="entry name" value="TRYPSIN_HIS"/>
    <property type="match status" value="1"/>
</dbReference>